<dbReference type="RefSeq" id="XP_024871899.1">
    <property type="nucleotide sequence ID" value="XM_025016131.1"/>
</dbReference>
<dbReference type="Pfam" id="PF03564">
    <property type="entry name" value="DUF1759"/>
    <property type="match status" value="1"/>
</dbReference>
<name>A0A6J1PQB0_9HYME</name>
<dbReference type="PANTHER" id="PTHR22954:SF3">
    <property type="entry name" value="PROTEIN CBG08539"/>
    <property type="match status" value="1"/>
</dbReference>
<dbReference type="GeneID" id="112454636"/>
<accession>A0A6J1PQB0</accession>
<protein>
    <submittedName>
        <fullName evidence="2">Uncharacterized protein LOC112454636</fullName>
    </submittedName>
</protein>
<organism evidence="1 2">
    <name type="scientific">Temnothorax curvispinosus</name>
    <dbReference type="NCBI Taxonomy" id="300111"/>
    <lineage>
        <taxon>Eukaryota</taxon>
        <taxon>Metazoa</taxon>
        <taxon>Ecdysozoa</taxon>
        <taxon>Arthropoda</taxon>
        <taxon>Hexapoda</taxon>
        <taxon>Insecta</taxon>
        <taxon>Pterygota</taxon>
        <taxon>Neoptera</taxon>
        <taxon>Endopterygota</taxon>
        <taxon>Hymenoptera</taxon>
        <taxon>Apocrita</taxon>
        <taxon>Aculeata</taxon>
        <taxon>Formicoidea</taxon>
        <taxon>Formicidae</taxon>
        <taxon>Myrmicinae</taxon>
        <taxon>Temnothorax</taxon>
    </lineage>
</organism>
<reference evidence="2" key="1">
    <citation type="submission" date="2025-08" db="UniProtKB">
        <authorList>
            <consortium name="RefSeq"/>
        </authorList>
    </citation>
    <scope>IDENTIFICATION</scope>
    <source>
        <tissue evidence="2">Whole body</tissue>
    </source>
</reference>
<keyword evidence="1" id="KW-1185">Reference proteome</keyword>
<dbReference type="PANTHER" id="PTHR22954">
    <property type="entry name" value="RETROVIRAL PROTEASE-RELATED"/>
    <property type="match status" value="1"/>
</dbReference>
<evidence type="ECO:0000313" key="1">
    <source>
        <dbReference type="Proteomes" id="UP000504618"/>
    </source>
</evidence>
<dbReference type="InterPro" id="IPR005312">
    <property type="entry name" value="DUF1759"/>
</dbReference>
<dbReference type="AlphaFoldDB" id="A0A6J1PQB0"/>
<dbReference type="Proteomes" id="UP000504618">
    <property type="component" value="Unplaced"/>
</dbReference>
<gene>
    <name evidence="2" type="primary">LOC112454636</name>
</gene>
<dbReference type="OrthoDB" id="7551542at2759"/>
<evidence type="ECO:0000313" key="2">
    <source>
        <dbReference type="RefSeq" id="XP_024871899.1"/>
    </source>
</evidence>
<proteinExistence type="predicted"/>
<sequence>MVEKQIHVARIAFTRAFNAFTKNLESDCPREEKIAAFQFLEIKMTELDTVHSAYNQWLFFQSKLCEYQTYDNIYRSHLELDDVYKTQYLTAKMKIAKVTTSMPENASRTVSTSATKTSKFPKLELPKFSGNIKDWLPFWSQFKEINDDASISNEDKMQYLQQAMVADSRANELVKSFPPTGENYEKAFMSLKNRFGRDYIIVEFYVRELLGLVLQNALRGNKKSSLASIYDKVECCIRALETLGVTMDKCAAMLYPLVESSLPEEVLRAWQRSGQREAIGGNGQRETTDRLEKLLKFLQIEVENEERINIMALTGFRSLTD</sequence>